<dbReference type="Pfam" id="PF00130">
    <property type="entry name" value="C1_1"/>
    <property type="match status" value="1"/>
</dbReference>
<feature type="domain" description="SAM" evidence="8">
    <location>
        <begin position="31"/>
        <end position="94"/>
    </location>
</feature>
<evidence type="ECO:0000256" key="1">
    <source>
        <dbReference type="ARBA" id="ARBA00022723"/>
    </source>
</evidence>
<dbReference type="FunFam" id="1.10.555.10:FF:000070">
    <property type="entry name" value="Phosphatidylinositol 3-kinase regulatory subunit alpha-like Protein"/>
    <property type="match status" value="1"/>
</dbReference>
<dbReference type="PROSITE" id="PS50081">
    <property type="entry name" value="ZF_DAG_PE_2"/>
    <property type="match status" value="1"/>
</dbReference>
<feature type="domain" description="Rho-GAP" evidence="9">
    <location>
        <begin position="182"/>
        <end position="376"/>
    </location>
</feature>
<dbReference type="Pfam" id="PF16454">
    <property type="entry name" value="PI3K_P85_iSH2"/>
    <property type="match status" value="1"/>
</dbReference>
<evidence type="ECO:0000259" key="9">
    <source>
        <dbReference type="PROSITE" id="PS50238"/>
    </source>
</evidence>
<dbReference type="InterPro" id="IPR000980">
    <property type="entry name" value="SH2"/>
</dbReference>
<dbReference type="PANTHER" id="PTHR10155">
    <property type="entry name" value="PHOSPHATIDYLINOSITOL 3-KINASE REGULATORY SUBUNIT"/>
    <property type="match status" value="1"/>
</dbReference>
<evidence type="ECO:0000259" key="6">
    <source>
        <dbReference type="PROSITE" id="PS50001"/>
    </source>
</evidence>
<dbReference type="PRINTS" id="PR00401">
    <property type="entry name" value="SH2DOMAIN"/>
</dbReference>
<dbReference type="Pfam" id="PF00017">
    <property type="entry name" value="SH2"/>
    <property type="match status" value="2"/>
</dbReference>
<dbReference type="Pfam" id="PF00620">
    <property type="entry name" value="RhoGAP"/>
    <property type="match status" value="1"/>
</dbReference>
<dbReference type="Pfam" id="PF07647">
    <property type="entry name" value="SAM_2"/>
    <property type="match status" value="1"/>
</dbReference>
<feature type="domain" description="Phorbol-ester/DAG-type" evidence="7">
    <location>
        <begin position="113"/>
        <end position="164"/>
    </location>
</feature>
<dbReference type="CDD" id="cd09942">
    <property type="entry name" value="SH2_nSH2_p85_like"/>
    <property type="match status" value="1"/>
</dbReference>
<dbReference type="SUPFAM" id="SSF47769">
    <property type="entry name" value="SAM/Pointed domain"/>
    <property type="match status" value="1"/>
</dbReference>
<dbReference type="SUPFAM" id="SSF55550">
    <property type="entry name" value="SH2 domain"/>
    <property type="match status" value="2"/>
</dbReference>
<dbReference type="EMBL" id="LJIG01009142">
    <property type="protein sequence ID" value="KRT83671.1"/>
    <property type="molecule type" value="Genomic_DNA"/>
</dbReference>
<dbReference type="PROSITE" id="PS50105">
    <property type="entry name" value="SAM_DOMAIN"/>
    <property type="match status" value="1"/>
</dbReference>
<keyword evidence="5" id="KW-0175">Coiled coil</keyword>
<reference evidence="10 11" key="1">
    <citation type="submission" date="2015-09" db="EMBL/GenBank/DDBJ databases">
        <title>Draft genome of the scarab beetle Oryctes borbonicus.</title>
        <authorList>
            <person name="Meyer J.M."/>
            <person name="Markov G.V."/>
            <person name="Baskaran P."/>
            <person name="Herrmann M."/>
            <person name="Sommer R.J."/>
            <person name="Roedelsperger C."/>
        </authorList>
    </citation>
    <scope>NUCLEOTIDE SEQUENCE [LARGE SCALE GENOMIC DNA]</scope>
    <source>
        <strain evidence="10">OB123</strain>
        <tissue evidence="10">Whole animal</tissue>
    </source>
</reference>
<dbReference type="InterPro" id="IPR001660">
    <property type="entry name" value="SAM"/>
</dbReference>
<dbReference type="CDD" id="cd12923">
    <property type="entry name" value="iSH2_PI3K_IA_R"/>
    <property type="match status" value="1"/>
</dbReference>
<keyword evidence="11" id="KW-1185">Reference proteome</keyword>
<dbReference type="GO" id="GO:0005942">
    <property type="term" value="C:phosphatidylinositol 3-kinase complex"/>
    <property type="evidence" value="ECO:0007669"/>
    <property type="project" value="TreeGrafter"/>
</dbReference>
<feature type="coiled-coil region" evidence="5">
    <location>
        <begin position="597"/>
        <end position="638"/>
    </location>
</feature>
<dbReference type="Gene3D" id="3.30.60.20">
    <property type="match status" value="1"/>
</dbReference>
<dbReference type="AlphaFoldDB" id="A0A0T6B9V5"/>
<feature type="domain" description="SH2" evidence="6">
    <location>
        <begin position="417"/>
        <end position="511"/>
    </location>
</feature>
<organism evidence="10 11">
    <name type="scientific">Oryctes borbonicus</name>
    <dbReference type="NCBI Taxonomy" id="1629725"/>
    <lineage>
        <taxon>Eukaryota</taxon>
        <taxon>Metazoa</taxon>
        <taxon>Ecdysozoa</taxon>
        <taxon>Arthropoda</taxon>
        <taxon>Hexapoda</taxon>
        <taxon>Insecta</taxon>
        <taxon>Pterygota</taxon>
        <taxon>Neoptera</taxon>
        <taxon>Endopterygota</taxon>
        <taxon>Coleoptera</taxon>
        <taxon>Polyphaga</taxon>
        <taxon>Scarabaeiformia</taxon>
        <taxon>Scarabaeidae</taxon>
        <taxon>Dynastinae</taxon>
        <taxon>Oryctes</taxon>
    </lineage>
</organism>
<dbReference type="SMART" id="SM00252">
    <property type="entry name" value="SH2"/>
    <property type="match status" value="2"/>
</dbReference>
<dbReference type="GO" id="GO:0008286">
    <property type="term" value="P:insulin receptor signaling pathway"/>
    <property type="evidence" value="ECO:0007669"/>
    <property type="project" value="TreeGrafter"/>
</dbReference>
<dbReference type="CDD" id="cd00159">
    <property type="entry name" value="RhoGAP"/>
    <property type="match status" value="1"/>
</dbReference>
<dbReference type="Proteomes" id="UP000051574">
    <property type="component" value="Unassembled WGS sequence"/>
</dbReference>
<dbReference type="SMART" id="SM00454">
    <property type="entry name" value="SAM"/>
    <property type="match status" value="1"/>
</dbReference>
<dbReference type="SMART" id="SM00109">
    <property type="entry name" value="C1"/>
    <property type="match status" value="1"/>
</dbReference>
<dbReference type="SUPFAM" id="SSF57889">
    <property type="entry name" value="Cysteine-rich domain"/>
    <property type="match status" value="1"/>
</dbReference>
<dbReference type="PROSITE" id="PS50001">
    <property type="entry name" value="SH2"/>
    <property type="match status" value="2"/>
</dbReference>
<dbReference type="GO" id="GO:0046935">
    <property type="term" value="F:1-phosphatidylinositol-3-kinase regulator activity"/>
    <property type="evidence" value="ECO:0007669"/>
    <property type="project" value="TreeGrafter"/>
</dbReference>
<dbReference type="Gene3D" id="1.10.287.1490">
    <property type="match status" value="1"/>
</dbReference>
<dbReference type="InterPro" id="IPR000198">
    <property type="entry name" value="RhoGAP_dom"/>
</dbReference>
<keyword evidence="2" id="KW-0862">Zinc</keyword>
<dbReference type="FunFam" id="1.10.150.50:FF:000146">
    <property type="entry name" value="Phosphatidylinositol 3-kinase regulatory subunit alpha-like Protein"/>
    <property type="match status" value="1"/>
</dbReference>
<evidence type="ECO:0000256" key="4">
    <source>
        <dbReference type="PROSITE-ProRule" id="PRU00191"/>
    </source>
</evidence>
<accession>A0A0T6B9V5</accession>
<dbReference type="Gene3D" id="1.10.555.10">
    <property type="entry name" value="Rho GTPase activation protein"/>
    <property type="match status" value="1"/>
</dbReference>
<gene>
    <name evidence="10" type="ORF">AMK59_3880</name>
</gene>
<dbReference type="InterPro" id="IPR035022">
    <property type="entry name" value="PI3kinase_P85_nSH2"/>
</dbReference>
<dbReference type="PROSITE" id="PS50238">
    <property type="entry name" value="RHOGAP"/>
    <property type="match status" value="1"/>
</dbReference>
<dbReference type="InterPro" id="IPR046349">
    <property type="entry name" value="C1-like_sf"/>
</dbReference>
<dbReference type="FunFam" id="3.30.505.10:FF:000014">
    <property type="entry name" value="Phosphatidylinositol 3-kinase regulatory subunit alpha"/>
    <property type="match status" value="1"/>
</dbReference>
<dbReference type="InterPro" id="IPR032498">
    <property type="entry name" value="PI3K_P85_iSH2"/>
</dbReference>
<dbReference type="GO" id="GO:0046854">
    <property type="term" value="P:phosphatidylinositol phosphate biosynthetic process"/>
    <property type="evidence" value="ECO:0007669"/>
    <property type="project" value="TreeGrafter"/>
</dbReference>
<comment type="caution">
    <text evidence="10">The sequence shown here is derived from an EMBL/GenBank/DDBJ whole genome shotgun (WGS) entry which is preliminary data.</text>
</comment>
<proteinExistence type="predicted"/>
<keyword evidence="1" id="KW-0479">Metal-binding</keyword>
<evidence type="ECO:0000256" key="5">
    <source>
        <dbReference type="SAM" id="Coils"/>
    </source>
</evidence>
<dbReference type="InterPro" id="IPR002219">
    <property type="entry name" value="PKC_DAG/PE"/>
</dbReference>
<evidence type="ECO:0000256" key="3">
    <source>
        <dbReference type="ARBA" id="ARBA00022999"/>
    </source>
</evidence>
<name>A0A0T6B9V5_9SCAR</name>
<evidence type="ECO:0000256" key="2">
    <source>
        <dbReference type="ARBA" id="ARBA00022833"/>
    </source>
</evidence>
<dbReference type="Gene3D" id="1.10.150.50">
    <property type="entry name" value="Transcription Factor, Ets-1"/>
    <property type="match status" value="1"/>
</dbReference>
<dbReference type="PANTHER" id="PTHR10155:SF10">
    <property type="entry name" value="PI3K21B, ISOFORM B"/>
    <property type="match status" value="1"/>
</dbReference>
<dbReference type="GO" id="GO:0046872">
    <property type="term" value="F:metal ion binding"/>
    <property type="evidence" value="ECO:0007669"/>
    <property type="project" value="UniProtKB-KW"/>
</dbReference>
<dbReference type="OrthoDB" id="3175255at2759"/>
<evidence type="ECO:0000259" key="8">
    <source>
        <dbReference type="PROSITE" id="PS50105"/>
    </source>
</evidence>
<evidence type="ECO:0000259" key="7">
    <source>
        <dbReference type="PROSITE" id="PS50081"/>
    </source>
</evidence>
<dbReference type="SMART" id="SM00324">
    <property type="entry name" value="RhoGAP"/>
    <property type="match status" value="1"/>
</dbReference>
<dbReference type="Gene3D" id="3.30.505.10">
    <property type="entry name" value="SH2 domain"/>
    <property type="match status" value="2"/>
</dbReference>
<dbReference type="InterPro" id="IPR013761">
    <property type="entry name" value="SAM/pointed_sf"/>
</dbReference>
<keyword evidence="3 4" id="KW-0727">SH2 domain</keyword>
<dbReference type="InterPro" id="IPR008936">
    <property type="entry name" value="Rho_GTPase_activation_prot"/>
</dbReference>
<dbReference type="SUPFAM" id="SSF48350">
    <property type="entry name" value="GTPase activation domain, GAP"/>
    <property type="match status" value="1"/>
</dbReference>
<dbReference type="FunFam" id="3.30.505.10:FF:000100">
    <property type="entry name" value="phosphatidylinositol 3-kinase regulatory subunit gamma"/>
    <property type="match status" value="1"/>
</dbReference>
<sequence>MEESLPKYPWLLRQSWNFFSTLNFFTPVSEWTSLNVAEWMAALNLYAYSEVFRCKDIKGTDLLHLDEDKLMNMGIKDEFHQKALLACIDELKGKQQPPPPLEMPVMPDEIQSEHTNMTQLSFSSLERCGKCQKYLRGFLHQGYFCQDCGLKAHRTCVANGLPSCISSREKLYGIPCKWIFGKSLCTQFNPAESAAPYIVEQCTKELENKAKENTSFELYNIYCSSAPPEINEVCKNLNEFTTEVDLRELSPACLANILKKFLRELPDPIIPVQWYDRFVEASKIKNDEQCAARLNILVQQIPEHHRSTLKFIMAHLCRVCRMEYARGNRNPPTVLIQVMCHVFLRPPWERILQVVYNTQLHNRIIELLLMKCDWGEKLPQFASAPAIPPRKVSKIGSSLSLSMSEKDKSMSLQDAEWYWGNITRDEVNEKLNETVDGSFLVRDASNKCGEFTLTLRKGGANKLIKICHGNGKYGFTEPYSFNSVVELINHFRNDSLSQYNASLDIKLLYPVSKYNQEEEFGTSETIEKLTEIFIEINKRLRDKNHMLQMYLDDFNKTSHEVHSKRQALDALKELVSVFHEQTKTQEKFKNEAQPHEILKLNENIALLNERLRMMTESCEQLDENLHQREAYNRSLEREINNLKPIVKDLVKERDKYQRCLLNRGMKQSRIDQVLEKDESDIPDSSENCDLETLPHNDEKTWLLLNCNRQDAESALACKPDGTFLIRTSSTHQYALSIICNSIVSHCIIYETKKGLGFSEPYNIYDSLKSLVLHYAQNSLEIHNDSLNTTLKYPINAINYIYGVK</sequence>
<evidence type="ECO:0000313" key="11">
    <source>
        <dbReference type="Proteomes" id="UP000051574"/>
    </source>
</evidence>
<dbReference type="PRINTS" id="PR00678">
    <property type="entry name" value="PI3KINASEP85"/>
</dbReference>
<evidence type="ECO:0000313" key="10">
    <source>
        <dbReference type="EMBL" id="KRT83671.1"/>
    </source>
</evidence>
<feature type="domain" description="SH2" evidence="6">
    <location>
        <begin position="701"/>
        <end position="794"/>
    </location>
</feature>
<protein>
    <submittedName>
        <fullName evidence="10">C1 domain containing protein</fullName>
    </submittedName>
</protein>
<dbReference type="InterPro" id="IPR036860">
    <property type="entry name" value="SH2_dom_sf"/>
</dbReference>